<dbReference type="InterPro" id="IPR017927">
    <property type="entry name" value="FAD-bd_FR_type"/>
</dbReference>
<dbReference type="PRINTS" id="PR00409">
    <property type="entry name" value="PHDIOXRDTASE"/>
</dbReference>
<dbReference type="PANTHER" id="PTHR47354:SF1">
    <property type="entry name" value="CARNITINE MONOOXYGENASE REDUCTASE SUBUNIT"/>
    <property type="match status" value="1"/>
</dbReference>
<dbReference type="InterPro" id="IPR001433">
    <property type="entry name" value="OxRdtase_FAD/NAD-bd"/>
</dbReference>
<dbReference type="SUPFAM" id="SSF54292">
    <property type="entry name" value="2Fe-2S ferredoxin-like"/>
    <property type="match status" value="1"/>
</dbReference>
<proteinExistence type="predicted"/>
<evidence type="ECO:0000313" key="11">
    <source>
        <dbReference type="Proteomes" id="UP000037712"/>
    </source>
</evidence>
<dbReference type="Pfam" id="PF00175">
    <property type="entry name" value="NAD_binding_1"/>
    <property type="match status" value="1"/>
</dbReference>
<dbReference type="PROSITE" id="PS00197">
    <property type="entry name" value="2FE2S_FER_1"/>
    <property type="match status" value="1"/>
</dbReference>
<name>A0A0M8PJ53_RHORH</name>
<evidence type="ECO:0000256" key="1">
    <source>
        <dbReference type="ARBA" id="ARBA00001974"/>
    </source>
</evidence>
<sequence>MAPATPQSAEVDTIVESIEPVAEGVVAVSLIAPSGDELPVWLPGAHLDLLLAPDLERQYSLCGDPADRARWRVAVLHEPTSRGGSEWVHTRLAVGDRLRVRGPRSNFPLVYDVDSYIMIAGGIGITPLLPMVRELNEIGADWQLIYGGRRRASMAFLDELDAYSDRVTVWPEDENGLLPLDNLLSRPRSDTAIYACGPEPLLAAIEERCVTWPAGTLHLERFSPRPGALSGKTNAFEVVLANSGETVDVAPDESIVEALEVAGFDVPTSCREGTCGTCETVVLEGTPDHRDSFLSPEEREAGEVMMICCSRSLTSRLVLDL</sequence>
<reference evidence="10 11" key="1">
    <citation type="journal article" date="2015" name="Genome Announc.">
        <title>Draft Genome Sequence of Rhodococcus rhodochrous Strain KG-21, a Soil Isolate from Oil Fields of Krishna-Godavari Basin, India.</title>
        <authorList>
            <person name="Dawar C."/>
            <person name="Aggarwal R.K."/>
        </authorList>
    </citation>
    <scope>NUCLEOTIDE SEQUENCE [LARGE SCALE GENOMIC DNA]</scope>
    <source>
        <strain evidence="10 11">KG-21</strain>
    </source>
</reference>
<dbReference type="SUPFAM" id="SSF52343">
    <property type="entry name" value="Ferredoxin reductase-like, C-terminal NADP-linked domain"/>
    <property type="match status" value="1"/>
</dbReference>
<dbReference type="AlphaFoldDB" id="A0A0M8PJ53"/>
<dbReference type="CDD" id="cd06185">
    <property type="entry name" value="PDR_like"/>
    <property type="match status" value="1"/>
</dbReference>
<feature type="domain" description="2Fe-2S ferredoxin-type" evidence="8">
    <location>
        <begin position="236"/>
        <end position="321"/>
    </location>
</feature>
<evidence type="ECO:0000256" key="4">
    <source>
        <dbReference type="ARBA" id="ARBA00022723"/>
    </source>
</evidence>
<gene>
    <name evidence="10" type="ORF">Z051_03705</name>
</gene>
<evidence type="ECO:0000256" key="3">
    <source>
        <dbReference type="ARBA" id="ARBA00022714"/>
    </source>
</evidence>
<dbReference type="InterPro" id="IPR006058">
    <property type="entry name" value="2Fe2S_fd_BS"/>
</dbReference>
<dbReference type="EMBL" id="AZYO01000004">
    <property type="protein sequence ID" value="KOS57624.1"/>
    <property type="molecule type" value="Genomic_DNA"/>
</dbReference>
<feature type="domain" description="FAD-binding FR-type" evidence="9">
    <location>
        <begin position="8"/>
        <end position="110"/>
    </location>
</feature>
<comment type="caution">
    <text evidence="10">The sequence shown here is derived from an EMBL/GenBank/DDBJ whole genome shotgun (WGS) entry which is preliminary data.</text>
</comment>
<dbReference type="InterPro" id="IPR012675">
    <property type="entry name" value="Beta-grasp_dom_sf"/>
</dbReference>
<dbReference type="InterPro" id="IPR050415">
    <property type="entry name" value="MRET"/>
</dbReference>
<dbReference type="Proteomes" id="UP000037712">
    <property type="component" value="Unassembled WGS sequence"/>
</dbReference>
<organism evidence="10 11">
    <name type="scientific">Rhodococcus rhodochrous KG-21</name>
    <dbReference type="NCBI Taxonomy" id="1441923"/>
    <lineage>
        <taxon>Bacteria</taxon>
        <taxon>Bacillati</taxon>
        <taxon>Actinomycetota</taxon>
        <taxon>Actinomycetes</taxon>
        <taxon>Mycobacteriales</taxon>
        <taxon>Nocardiaceae</taxon>
        <taxon>Rhodococcus</taxon>
    </lineage>
</organism>
<dbReference type="GO" id="GO:0016491">
    <property type="term" value="F:oxidoreductase activity"/>
    <property type="evidence" value="ECO:0007669"/>
    <property type="project" value="UniProtKB-KW"/>
</dbReference>
<keyword evidence="4" id="KW-0479">Metal-binding</keyword>
<dbReference type="Gene3D" id="3.10.20.30">
    <property type="match status" value="1"/>
</dbReference>
<dbReference type="SUPFAM" id="SSF63380">
    <property type="entry name" value="Riboflavin synthase domain-like"/>
    <property type="match status" value="1"/>
</dbReference>
<keyword evidence="5" id="KW-0560">Oxidoreductase</keyword>
<evidence type="ECO:0000256" key="5">
    <source>
        <dbReference type="ARBA" id="ARBA00023002"/>
    </source>
</evidence>
<evidence type="ECO:0000256" key="6">
    <source>
        <dbReference type="ARBA" id="ARBA00023004"/>
    </source>
</evidence>
<dbReference type="CDD" id="cd00207">
    <property type="entry name" value="fer2"/>
    <property type="match status" value="1"/>
</dbReference>
<keyword evidence="3" id="KW-0001">2Fe-2S</keyword>
<dbReference type="GO" id="GO:0046872">
    <property type="term" value="F:metal ion binding"/>
    <property type="evidence" value="ECO:0007669"/>
    <property type="project" value="UniProtKB-KW"/>
</dbReference>
<dbReference type="InterPro" id="IPR001041">
    <property type="entry name" value="2Fe-2S_ferredoxin-type"/>
</dbReference>
<dbReference type="Gene3D" id="3.40.50.80">
    <property type="entry name" value="Nucleotide-binding domain of ferredoxin-NADP reductase (FNR) module"/>
    <property type="match status" value="1"/>
</dbReference>
<evidence type="ECO:0000256" key="7">
    <source>
        <dbReference type="ARBA" id="ARBA00023014"/>
    </source>
</evidence>
<dbReference type="Gene3D" id="2.40.30.10">
    <property type="entry name" value="Translation factors"/>
    <property type="match status" value="1"/>
</dbReference>
<evidence type="ECO:0000313" key="10">
    <source>
        <dbReference type="EMBL" id="KOS57624.1"/>
    </source>
</evidence>
<evidence type="ECO:0000256" key="2">
    <source>
        <dbReference type="ARBA" id="ARBA00022630"/>
    </source>
</evidence>
<dbReference type="PATRIC" id="fig|1441923.3.peg.818"/>
<dbReference type="Pfam" id="PF00111">
    <property type="entry name" value="Fer2"/>
    <property type="match status" value="1"/>
</dbReference>
<reference evidence="11" key="2">
    <citation type="submission" date="2015-01" db="EMBL/GenBank/DDBJ databases">
        <title>Draft genome sequence of potential hydrocarbon metabolising strain of Rhodococcus rhodochrous.</title>
        <authorList>
            <person name="Aggarwal R.K."/>
            <person name="Dawar C."/>
        </authorList>
    </citation>
    <scope>NUCLEOTIDE SEQUENCE [LARGE SCALE GENOMIC DNA]</scope>
    <source>
        <strain evidence="11">KG-21</strain>
    </source>
</reference>
<dbReference type="InterPro" id="IPR039261">
    <property type="entry name" value="FNR_nucleotide-bd"/>
</dbReference>
<keyword evidence="2" id="KW-0285">Flavoprotein</keyword>
<dbReference type="InterPro" id="IPR017938">
    <property type="entry name" value="Riboflavin_synthase-like_b-brl"/>
</dbReference>
<keyword evidence="7" id="KW-0411">Iron-sulfur</keyword>
<dbReference type="InterPro" id="IPR036010">
    <property type="entry name" value="2Fe-2S_ferredoxin-like_sf"/>
</dbReference>
<protein>
    <submittedName>
        <fullName evidence="10">Ferredoxin</fullName>
    </submittedName>
</protein>
<accession>A0A0M8PJ53</accession>
<dbReference type="PROSITE" id="PS51384">
    <property type="entry name" value="FAD_FR"/>
    <property type="match status" value="1"/>
</dbReference>
<comment type="cofactor">
    <cofactor evidence="1">
        <name>FAD</name>
        <dbReference type="ChEBI" id="CHEBI:57692"/>
    </cofactor>
</comment>
<keyword evidence="6" id="KW-0408">Iron</keyword>
<dbReference type="GO" id="GO:0051537">
    <property type="term" value="F:2 iron, 2 sulfur cluster binding"/>
    <property type="evidence" value="ECO:0007669"/>
    <property type="project" value="UniProtKB-KW"/>
</dbReference>
<dbReference type="PANTHER" id="PTHR47354">
    <property type="entry name" value="NADH OXIDOREDUCTASE HCR"/>
    <property type="match status" value="1"/>
</dbReference>
<evidence type="ECO:0000259" key="9">
    <source>
        <dbReference type="PROSITE" id="PS51384"/>
    </source>
</evidence>
<dbReference type="PROSITE" id="PS51085">
    <property type="entry name" value="2FE2S_FER_2"/>
    <property type="match status" value="1"/>
</dbReference>
<evidence type="ECO:0000259" key="8">
    <source>
        <dbReference type="PROSITE" id="PS51085"/>
    </source>
</evidence>